<reference evidence="1 2" key="1">
    <citation type="submission" date="2018-06" db="EMBL/GenBank/DDBJ databases">
        <title>Sphaerisporangium craniellae sp. nov., isolated from a marine sponge in the South China Sea.</title>
        <authorList>
            <person name="Li L."/>
        </authorList>
    </citation>
    <scope>NUCLEOTIDE SEQUENCE [LARGE SCALE GENOMIC DNA]</scope>
    <source>
        <strain evidence="1 2">CCTCC AA 208026</strain>
    </source>
</reference>
<proteinExistence type="predicted"/>
<dbReference type="EMBL" id="QOIL01000024">
    <property type="protein sequence ID" value="RCG24431.1"/>
    <property type="molecule type" value="Genomic_DNA"/>
</dbReference>
<protein>
    <submittedName>
        <fullName evidence="1">Uncharacterized protein</fullName>
    </submittedName>
</protein>
<organism evidence="1 2">
    <name type="scientific">Sphaerisporangium album</name>
    <dbReference type="NCBI Taxonomy" id="509200"/>
    <lineage>
        <taxon>Bacteria</taxon>
        <taxon>Bacillati</taxon>
        <taxon>Actinomycetota</taxon>
        <taxon>Actinomycetes</taxon>
        <taxon>Streptosporangiales</taxon>
        <taxon>Streptosporangiaceae</taxon>
        <taxon>Sphaerisporangium</taxon>
    </lineage>
</organism>
<gene>
    <name evidence="1" type="ORF">DQ384_32780</name>
</gene>
<keyword evidence="2" id="KW-1185">Reference proteome</keyword>
<comment type="caution">
    <text evidence="1">The sequence shown here is derived from an EMBL/GenBank/DDBJ whole genome shotgun (WGS) entry which is preliminary data.</text>
</comment>
<dbReference type="AlphaFoldDB" id="A0A367F2D6"/>
<evidence type="ECO:0000313" key="2">
    <source>
        <dbReference type="Proteomes" id="UP000253094"/>
    </source>
</evidence>
<accession>A0A367F2D6</accession>
<sequence>MCRLVGSGGAAGVPGRAVAEVCQVAGSGGPTGAFGEAGALLGTPEAEVCRLVGSPSAFGSPGSGEVDVRQADGSGEPVGGCVELLERPEIAEMAGVSGSPGVAEPPEAEICRFVGLDEPAPPGQGSITGSPRRASDAAALVESAGEAGVVGGAGRSVCAEGHGGVWGVRDDGVAWAG</sequence>
<evidence type="ECO:0000313" key="1">
    <source>
        <dbReference type="EMBL" id="RCG24431.1"/>
    </source>
</evidence>
<name>A0A367F2D6_9ACTN</name>
<dbReference type="Proteomes" id="UP000253094">
    <property type="component" value="Unassembled WGS sequence"/>
</dbReference>